<name>A0A1H2VN81_9FIRM</name>
<proteinExistence type="predicted"/>
<sequence length="275" mass="31423">MKDICNEILGDDYKQILLGVMDAIDSYCRTHSITYYLVGGTLLGAVRHKGFIPWDDDIDIAMKRSDYERFCLEFNSDRKDNYKVVGLHNMKSYYTSSAKVIDTSTSLLENAFQAVELGAYIDVFPLDYISADNLGKAEQLLCKKTLALKVKSVKTMNISSSRSWLKNGLIVASRVLCWSSINKISQDYDRRAKKIAGTSNDAYIANLYGAWGKREISESKYFDSIVELPFEGRLYMAPCGYKMYLQGVYGDYMKLPPKEKQVAHHDFKVYWKEGR</sequence>
<accession>A0A1H2VN81</accession>
<evidence type="ECO:0000313" key="3">
    <source>
        <dbReference type="Proteomes" id="UP000182429"/>
    </source>
</evidence>
<dbReference type="AlphaFoldDB" id="A0A1H2VN81"/>
<dbReference type="RefSeq" id="WP_074687140.1">
    <property type="nucleotide sequence ID" value="NZ_FNNF01000036.1"/>
</dbReference>
<evidence type="ECO:0000313" key="2">
    <source>
        <dbReference type="EMBL" id="SDW69793.1"/>
    </source>
</evidence>
<feature type="domain" description="LicD/FKTN/FKRP nucleotidyltransferase" evidence="1">
    <location>
        <begin position="28"/>
        <end position="250"/>
    </location>
</feature>
<dbReference type="EMBL" id="FNNF01000036">
    <property type="protein sequence ID" value="SDW69793.1"/>
    <property type="molecule type" value="Genomic_DNA"/>
</dbReference>
<dbReference type="InterPro" id="IPR052942">
    <property type="entry name" value="LPS_cholinephosphotransferase"/>
</dbReference>
<dbReference type="InterPro" id="IPR007074">
    <property type="entry name" value="LicD/FKTN/FKRP_NTP_transf"/>
</dbReference>
<dbReference type="PANTHER" id="PTHR43404">
    <property type="entry name" value="LIPOPOLYSACCHARIDE CHOLINEPHOSPHOTRANSFERASE LICD"/>
    <property type="match status" value="1"/>
</dbReference>
<dbReference type="Pfam" id="PF04991">
    <property type="entry name" value="LicD"/>
    <property type="match status" value="1"/>
</dbReference>
<evidence type="ECO:0000259" key="1">
    <source>
        <dbReference type="Pfam" id="PF04991"/>
    </source>
</evidence>
<dbReference type="PANTHER" id="PTHR43404:SF2">
    <property type="entry name" value="LIPOPOLYSACCHARIDE CHOLINEPHOSPHOTRANSFERASE LICD"/>
    <property type="match status" value="1"/>
</dbReference>
<reference evidence="2 3" key="1">
    <citation type="submission" date="2016-10" db="EMBL/GenBank/DDBJ databases">
        <authorList>
            <person name="de Groot N.N."/>
        </authorList>
    </citation>
    <scope>NUCLEOTIDE SEQUENCE [LARGE SCALE GENOMIC DNA]</scope>
    <source>
        <strain evidence="2 3">S3b</strain>
    </source>
</reference>
<dbReference type="Proteomes" id="UP000182429">
    <property type="component" value="Unassembled WGS sequence"/>
</dbReference>
<protein>
    <submittedName>
        <fullName evidence="2">Lipopolysaccharide cholinephosphotransferase</fullName>
    </submittedName>
</protein>
<dbReference type="GO" id="GO:0016740">
    <property type="term" value="F:transferase activity"/>
    <property type="evidence" value="ECO:0007669"/>
    <property type="project" value="UniProtKB-KW"/>
</dbReference>
<gene>
    <name evidence="2" type="ORF">SAMN04487759_1368</name>
</gene>
<dbReference type="GO" id="GO:0009100">
    <property type="term" value="P:glycoprotein metabolic process"/>
    <property type="evidence" value="ECO:0007669"/>
    <property type="project" value="UniProtKB-ARBA"/>
</dbReference>
<dbReference type="OrthoDB" id="9786100at2"/>
<keyword evidence="2" id="KW-0808">Transferase</keyword>
<organism evidence="2 3">
    <name type="scientific">Kandleria vitulina</name>
    <dbReference type="NCBI Taxonomy" id="1630"/>
    <lineage>
        <taxon>Bacteria</taxon>
        <taxon>Bacillati</taxon>
        <taxon>Bacillota</taxon>
        <taxon>Erysipelotrichia</taxon>
        <taxon>Erysipelotrichales</taxon>
        <taxon>Coprobacillaceae</taxon>
        <taxon>Kandleria</taxon>
    </lineage>
</organism>